<keyword evidence="10" id="KW-0675">Receptor</keyword>
<sequence length="533" mass="60836">MWATLVGIIAAISVVGTVVGVTETTTTAGTTAKTPTNTSSTVPAKYPCAFSDTVNVTDSQRLQDGSYAHEGIVIPAHLVAIYNFKVIDGVEYRAPKHVRGCICLIKPCITFCCPLGEHFNAKSGNCTAPLQPRPSSTLVELTDSSGNISHVKIIDQFVVRTQLGCRNKFVDKKHDSFWQWNLFENGTLLRDDRLWSTDEYCFTSLEHQPAAWELVPLNCERFQRGYRVWIYAICSIIAILINIFILSLLGCINTARKSHYGQLIIYYLLSVIAGYSLLVYLTLKNPVKLSHEACRNIGFLAYFFIMLSFVYLAICSFDFMLKFRKKSMRNWVRALIYFLAIVFVIILRFAVSFAQDSNLPKHFKPGIGEDYCWFDVRLWGILIYYYVPILLLLIFSLYCCFQTYSATFELDPDTLYLEGVQLRIMKIHFYAFTGYLVGVFAVWLREMIVYILARVREHFFIIDFWSGICILVLAIAGFILLLGKNMHVKTWWSINVESSQTDLSIINARVYKFDEKGDLKNPDSPYRPTVTSL</sequence>
<keyword evidence="7" id="KW-0297">G-protein coupled receptor</keyword>
<keyword evidence="8 13" id="KW-0472">Membrane</keyword>
<dbReference type="InterPro" id="IPR051384">
    <property type="entry name" value="Mth_GPCR"/>
</dbReference>
<dbReference type="Gene3D" id="2.170.180.11">
    <property type="entry name" value="Methuselah ectodomain, domain 2"/>
    <property type="match status" value="1"/>
</dbReference>
<dbReference type="Gene3D" id="1.20.1070.10">
    <property type="entry name" value="Rhodopsin 7-helix transmembrane proteins"/>
    <property type="match status" value="1"/>
</dbReference>
<evidence type="ECO:0000313" key="16">
    <source>
        <dbReference type="Proteomes" id="UP000515160"/>
    </source>
</evidence>
<evidence type="ECO:0000256" key="8">
    <source>
        <dbReference type="ARBA" id="ARBA00023136"/>
    </source>
</evidence>
<feature type="signal peptide" evidence="14">
    <location>
        <begin position="1"/>
        <end position="20"/>
    </location>
</feature>
<dbReference type="RefSeq" id="XP_034110845.1">
    <property type="nucleotide sequence ID" value="XM_034254954.2"/>
</dbReference>
<evidence type="ECO:0000256" key="3">
    <source>
        <dbReference type="ARBA" id="ARBA00022475"/>
    </source>
</evidence>
<feature type="transmembrane region" description="Helical" evidence="13">
    <location>
        <begin position="331"/>
        <end position="351"/>
    </location>
</feature>
<evidence type="ECO:0000313" key="17">
    <source>
        <dbReference type="RefSeq" id="XP_034110845.1"/>
    </source>
</evidence>
<evidence type="ECO:0000256" key="2">
    <source>
        <dbReference type="ARBA" id="ARBA00008979"/>
    </source>
</evidence>
<evidence type="ECO:0000256" key="13">
    <source>
        <dbReference type="SAM" id="Phobius"/>
    </source>
</evidence>
<dbReference type="PANTHER" id="PTHR47154:SF2">
    <property type="entry name" value="G-PROTEIN COUPLED RECEPTOR MTH-RELATED"/>
    <property type="match status" value="1"/>
</dbReference>
<dbReference type="CDD" id="cd00251">
    <property type="entry name" value="Mth_Ecto"/>
    <property type="match status" value="1"/>
</dbReference>
<protein>
    <submittedName>
        <fullName evidence="17">Probable G-protein coupled receptor Mth-like 9</fullName>
    </submittedName>
</protein>
<comment type="subcellular location">
    <subcellularLocation>
        <location evidence="1">Cell membrane</location>
        <topology evidence="1">Multi-pass membrane protein</topology>
    </subcellularLocation>
</comment>
<evidence type="ECO:0000256" key="4">
    <source>
        <dbReference type="ARBA" id="ARBA00022692"/>
    </source>
</evidence>
<feature type="chain" id="PRO_5027842562" evidence="14">
    <location>
        <begin position="21"/>
        <end position="533"/>
    </location>
</feature>
<evidence type="ECO:0000256" key="7">
    <source>
        <dbReference type="ARBA" id="ARBA00023040"/>
    </source>
</evidence>
<evidence type="ECO:0000259" key="15">
    <source>
        <dbReference type="Pfam" id="PF06652"/>
    </source>
</evidence>
<keyword evidence="12" id="KW-0807">Transducer</keyword>
<feature type="transmembrane region" description="Helical" evidence="13">
    <location>
        <begin position="383"/>
        <end position="401"/>
    </location>
</feature>
<reference evidence="17" key="1">
    <citation type="submission" date="2025-08" db="UniProtKB">
        <authorList>
            <consortium name="RefSeq"/>
        </authorList>
    </citation>
    <scope>IDENTIFICATION</scope>
    <source>
        <strain evidence="17">15112-1751.03</strain>
        <tissue evidence="17">Whole Adult</tissue>
    </source>
</reference>
<keyword evidence="5 14" id="KW-0732">Signal</keyword>
<dbReference type="Pfam" id="PF06652">
    <property type="entry name" value="Methuselah_N"/>
    <property type="match status" value="1"/>
</dbReference>
<evidence type="ECO:0000256" key="14">
    <source>
        <dbReference type="SAM" id="SignalP"/>
    </source>
</evidence>
<keyword evidence="11" id="KW-0325">Glycoprotein</keyword>
<dbReference type="OrthoDB" id="6134459at2759"/>
<keyword evidence="6 13" id="KW-1133">Transmembrane helix</keyword>
<evidence type="ECO:0000256" key="10">
    <source>
        <dbReference type="ARBA" id="ARBA00023170"/>
    </source>
</evidence>
<dbReference type="GO" id="GO:0008528">
    <property type="term" value="F:G protein-coupled peptide receptor activity"/>
    <property type="evidence" value="ECO:0007669"/>
    <property type="project" value="TreeGrafter"/>
</dbReference>
<gene>
    <name evidence="17" type="primary">LOC117572256</name>
</gene>
<dbReference type="SUPFAM" id="SSF63877">
    <property type="entry name" value="Methuselah ectodomain"/>
    <property type="match status" value="1"/>
</dbReference>
<feature type="transmembrane region" description="Helical" evidence="13">
    <location>
        <begin position="264"/>
        <end position="283"/>
    </location>
</feature>
<dbReference type="InterPro" id="IPR044860">
    <property type="entry name" value="Methusela_ecto_dom_1"/>
</dbReference>
<evidence type="ECO:0000256" key="9">
    <source>
        <dbReference type="ARBA" id="ARBA00023157"/>
    </source>
</evidence>
<dbReference type="InterPro" id="IPR036272">
    <property type="entry name" value="Methuselah_N_sf"/>
</dbReference>
<accession>A0A6P8XH92</accession>
<feature type="transmembrane region" description="Helical" evidence="13">
    <location>
        <begin position="299"/>
        <end position="319"/>
    </location>
</feature>
<name>A0A6P8XH92_DROAB</name>
<evidence type="ECO:0000256" key="11">
    <source>
        <dbReference type="ARBA" id="ARBA00023180"/>
    </source>
</evidence>
<organism evidence="16 17">
    <name type="scientific">Drosophila albomicans</name>
    <name type="common">Fruit fly</name>
    <dbReference type="NCBI Taxonomy" id="7291"/>
    <lineage>
        <taxon>Eukaryota</taxon>
        <taxon>Metazoa</taxon>
        <taxon>Ecdysozoa</taxon>
        <taxon>Arthropoda</taxon>
        <taxon>Hexapoda</taxon>
        <taxon>Insecta</taxon>
        <taxon>Pterygota</taxon>
        <taxon>Neoptera</taxon>
        <taxon>Endopterygota</taxon>
        <taxon>Diptera</taxon>
        <taxon>Brachycera</taxon>
        <taxon>Muscomorpha</taxon>
        <taxon>Ephydroidea</taxon>
        <taxon>Drosophilidae</taxon>
        <taxon>Drosophila</taxon>
    </lineage>
</organism>
<dbReference type="GeneID" id="117572256"/>
<dbReference type="PANTHER" id="PTHR47154">
    <property type="entry name" value="G-PROTEIN COUPLED RECEPTOR MTH-RELATED"/>
    <property type="match status" value="1"/>
</dbReference>
<evidence type="ECO:0000256" key="1">
    <source>
        <dbReference type="ARBA" id="ARBA00004651"/>
    </source>
</evidence>
<dbReference type="AlphaFoldDB" id="A0A6P8XH92"/>
<dbReference type="InterPro" id="IPR010596">
    <property type="entry name" value="Methuselah_N_dom"/>
</dbReference>
<keyword evidence="3" id="KW-1003">Cell membrane</keyword>
<keyword evidence="4 13" id="KW-0812">Transmembrane</keyword>
<feature type="transmembrane region" description="Helical" evidence="13">
    <location>
        <begin position="228"/>
        <end position="252"/>
    </location>
</feature>
<dbReference type="InterPro" id="IPR023311">
    <property type="entry name" value="Methusela_ecto_dom_2"/>
</dbReference>
<keyword evidence="16" id="KW-1185">Reference proteome</keyword>
<feature type="transmembrane region" description="Helical" evidence="13">
    <location>
        <begin position="459"/>
        <end position="482"/>
    </location>
</feature>
<evidence type="ECO:0000256" key="5">
    <source>
        <dbReference type="ARBA" id="ARBA00022729"/>
    </source>
</evidence>
<dbReference type="Proteomes" id="UP000515160">
    <property type="component" value="Chromosome 3"/>
</dbReference>
<dbReference type="GO" id="GO:0005886">
    <property type="term" value="C:plasma membrane"/>
    <property type="evidence" value="ECO:0007669"/>
    <property type="project" value="UniProtKB-SubCell"/>
</dbReference>
<keyword evidence="9" id="KW-1015">Disulfide bond</keyword>
<dbReference type="Gene3D" id="2.30.160.11">
    <property type="match status" value="1"/>
</dbReference>
<evidence type="ECO:0000256" key="12">
    <source>
        <dbReference type="ARBA" id="ARBA00023224"/>
    </source>
</evidence>
<proteinExistence type="inferred from homology"/>
<feature type="transmembrane region" description="Helical" evidence="13">
    <location>
        <begin position="429"/>
        <end position="453"/>
    </location>
</feature>
<feature type="domain" description="Methuselah N-terminal" evidence="15">
    <location>
        <begin position="48"/>
        <end position="219"/>
    </location>
</feature>
<evidence type="ECO:0000256" key="6">
    <source>
        <dbReference type="ARBA" id="ARBA00022989"/>
    </source>
</evidence>
<comment type="similarity">
    <text evidence="2">Belongs to the G-protein coupled receptor 2 family. Mth subfamily.</text>
</comment>